<dbReference type="PROSITE" id="PS50097">
    <property type="entry name" value="BTB"/>
    <property type="match status" value="1"/>
</dbReference>
<evidence type="ECO:0000313" key="10">
    <source>
        <dbReference type="EMBL" id="KAK9499075.1"/>
    </source>
</evidence>
<keyword evidence="5" id="KW-0833">Ubl conjugation pathway</keyword>
<dbReference type="InterPro" id="IPR015915">
    <property type="entry name" value="Kelch-typ_b-propeller"/>
</dbReference>
<evidence type="ECO:0000256" key="3">
    <source>
        <dbReference type="ARBA" id="ARBA00022441"/>
    </source>
</evidence>
<dbReference type="InterPro" id="IPR017096">
    <property type="entry name" value="BTB-kelch_protein"/>
</dbReference>
<dbReference type="FunFam" id="1.25.40.420:FF:000001">
    <property type="entry name" value="Kelch-like family member 12"/>
    <property type="match status" value="1"/>
</dbReference>
<feature type="domain" description="BTB" evidence="9">
    <location>
        <begin position="69"/>
        <end position="136"/>
    </location>
</feature>
<dbReference type="PIRSF" id="PIRSF037037">
    <property type="entry name" value="Kelch-like_protein_gigaxonin"/>
    <property type="match status" value="1"/>
</dbReference>
<dbReference type="InterPro" id="IPR011705">
    <property type="entry name" value="BACK"/>
</dbReference>
<dbReference type="Pfam" id="PF01344">
    <property type="entry name" value="Kelch_1"/>
    <property type="match status" value="1"/>
</dbReference>
<accession>A0AAW1CNJ3</accession>
<sequence>MVVLKMANVSKDKTEKTNRIRNANDIPSNSSSESSLCSVTSHDECFKSRNHADTNLMKMYKHFLLNQLTDVTLVAGETTVRAHRLVLSSASDYFSAMFTGDLVESRQEKVELHGICGMALKDLVNYCYTGQVELREDSVETLLSAASLLGLNKVVEACSGFLKQQLDPSNCIGIALFADSRNCIELRDAAFKYIAEHFVEVIKNQEFLMLPPDEITNLLKSDDLNVPSEEDIFYGFMSWVEYDEEARSKEIANLLQWIKLPLLSPSFLADIVEPWIKSNLEALPLLMDALKYHLLPERRSDFYSWRTVPRKSTVGLLYAVGGMDANKAGATSIEVYNARDDKWTTVGSMGGRRLQFGVAALDRRLIVVGGRDGLKTLNSVEWFDLDTRVWSPLTSMTTHRHGLGLALIPNSGPLYAVGGHDGWSYLNTVERWDPETGVWSYVAPMTTQRSTVGLAVLNNRLYAVGGRDGVSCLRTVEVYDPHTNKWTNCSPMSKRRGGVAVAVLGDCLYALGGHDVPTTNPSAARFDCVERYDPKTDTWTNVACMSVGRDAIGVGVLGDQLLAVGGYDGQSYLRLVETYNPYSNAWTQVASLNTGRAGSCVVSIKN</sequence>
<keyword evidence="3" id="KW-0880">Kelch repeat</keyword>
<dbReference type="Pfam" id="PF07707">
    <property type="entry name" value="BACK"/>
    <property type="match status" value="1"/>
</dbReference>
<evidence type="ECO:0000256" key="8">
    <source>
        <dbReference type="SAM" id="MobiDB-lite"/>
    </source>
</evidence>
<evidence type="ECO:0000256" key="2">
    <source>
        <dbReference type="ARBA" id="ARBA00013699"/>
    </source>
</evidence>
<dbReference type="InterPro" id="IPR000210">
    <property type="entry name" value="BTB/POZ_dom"/>
</dbReference>
<dbReference type="Gene3D" id="2.120.10.80">
    <property type="entry name" value="Kelch-type beta propeller"/>
    <property type="match status" value="2"/>
</dbReference>
<dbReference type="SUPFAM" id="SSF54695">
    <property type="entry name" value="POZ domain"/>
    <property type="match status" value="1"/>
</dbReference>
<evidence type="ECO:0000256" key="6">
    <source>
        <dbReference type="ARBA" id="ARBA00023203"/>
    </source>
</evidence>
<dbReference type="SUPFAM" id="SSF117281">
    <property type="entry name" value="Kelch motif"/>
    <property type="match status" value="2"/>
</dbReference>
<evidence type="ECO:0000313" key="11">
    <source>
        <dbReference type="Proteomes" id="UP001461498"/>
    </source>
</evidence>
<evidence type="ECO:0000259" key="9">
    <source>
        <dbReference type="PROSITE" id="PS50097"/>
    </source>
</evidence>
<keyword evidence="6" id="KW-0009">Actin-binding</keyword>
<comment type="function">
    <text evidence="7">Probable substrate-specific adapter of an E3 ubiquitin-protein ligase complex which mediates the ubiquitination and subsequent proteasomal degradation of target proteins. May have a role in synapse differentiation and growth.</text>
</comment>
<dbReference type="SMART" id="SM00612">
    <property type="entry name" value="Kelch"/>
    <property type="match status" value="6"/>
</dbReference>
<comment type="pathway">
    <text evidence="1">Protein modification; protein ubiquitination.</text>
</comment>
<dbReference type="InterPro" id="IPR011333">
    <property type="entry name" value="SKP1/BTB/POZ_sf"/>
</dbReference>
<dbReference type="SMART" id="SM00875">
    <property type="entry name" value="BACK"/>
    <property type="match status" value="1"/>
</dbReference>
<dbReference type="Pfam" id="PF24681">
    <property type="entry name" value="Kelch_KLHDC2_KLHL20_DRC7"/>
    <property type="match status" value="1"/>
</dbReference>
<dbReference type="EMBL" id="JAPXFL010000012">
    <property type="protein sequence ID" value="KAK9499075.1"/>
    <property type="molecule type" value="Genomic_DNA"/>
</dbReference>
<dbReference type="Gene3D" id="1.25.40.420">
    <property type="match status" value="1"/>
</dbReference>
<feature type="region of interest" description="Disordered" evidence="8">
    <location>
        <begin position="13"/>
        <end position="36"/>
    </location>
</feature>
<dbReference type="Proteomes" id="UP001461498">
    <property type="component" value="Unassembled WGS sequence"/>
</dbReference>
<comment type="caution">
    <text evidence="10">The sequence shown here is derived from an EMBL/GenBank/DDBJ whole genome shotgun (WGS) entry which is preliminary data.</text>
</comment>
<name>A0AAW1CNJ3_9HEMI</name>
<keyword evidence="11" id="KW-1185">Reference proteome</keyword>
<gene>
    <name evidence="10" type="ORF">O3M35_003588</name>
</gene>
<dbReference type="AlphaFoldDB" id="A0AAW1CNJ3"/>
<organism evidence="10 11">
    <name type="scientific">Rhynocoris fuscipes</name>
    <dbReference type="NCBI Taxonomy" id="488301"/>
    <lineage>
        <taxon>Eukaryota</taxon>
        <taxon>Metazoa</taxon>
        <taxon>Ecdysozoa</taxon>
        <taxon>Arthropoda</taxon>
        <taxon>Hexapoda</taxon>
        <taxon>Insecta</taxon>
        <taxon>Pterygota</taxon>
        <taxon>Neoptera</taxon>
        <taxon>Paraneoptera</taxon>
        <taxon>Hemiptera</taxon>
        <taxon>Heteroptera</taxon>
        <taxon>Panheteroptera</taxon>
        <taxon>Cimicomorpha</taxon>
        <taxon>Reduviidae</taxon>
        <taxon>Harpactorinae</taxon>
        <taxon>Harpactorini</taxon>
        <taxon>Rhynocoris</taxon>
    </lineage>
</organism>
<protein>
    <recommendedName>
        <fullName evidence="2">Kelch-like protein diablo</fullName>
    </recommendedName>
</protein>
<dbReference type="SMART" id="SM00225">
    <property type="entry name" value="BTB"/>
    <property type="match status" value="1"/>
</dbReference>
<evidence type="ECO:0000256" key="5">
    <source>
        <dbReference type="ARBA" id="ARBA00022786"/>
    </source>
</evidence>
<dbReference type="PANTHER" id="PTHR24412:SF74">
    <property type="entry name" value="KELCH-LIKE PROTEIN 4"/>
    <property type="match status" value="1"/>
</dbReference>
<dbReference type="Gene3D" id="3.30.710.10">
    <property type="entry name" value="Potassium Channel Kv1.1, Chain A"/>
    <property type="match status" value="1"/>
</dbReference>
<dbReference type="GO" id="GO:0003779">
    <property type="term" value="F:actin binding"/>
    <property type="evidence" value="ECO:0007669"/>
    <property type="project" value="UniProtKB-KW"/>
</dbReference>
<dbReference type="Pfam" id="PF00651">
    <property type="entry name" value="BTB"/>
    <property type="match status" value="1"/>
</dbReference>
<evidence type="ECO:0000256" key="4">
    <source>
        <dbReference type="ARBA" id="ARBA00022737"/>
    </source>
</evidence>
<keyword evidence="4" id="KW-0677">Repeat</keyword>
<evidence type="ECO:0000256" key="1">
    <source>
        <dbReference type="ARBA" id="ARBA00004906"/>
    </source>
</evidence>
<dbReference type="InterPro" id="IPR006652">
    <property type="entry name" value="Kelch_1"/>
</dbReference>
<evidence type="ECO:0000256" key="7">
    <source>
        <dbReference type="ARBA" id="ARBA00043912"/>
    </source>
</evidence>
<dbReference type="PANTHER" id="PTHR24412">
    <property type="entry name" value="KELCH PROTEIN"/>
    <property type="match status" value="1"/>
</dbReference>
<proteinExistence type="predicted"/>
<reference evidence="10 11" key="1">
    <citation type="submission" date="2022-12" db="EMBL/GenBank/DDBJ databases">
        <title>Chromosome-level genome assembly of true bugs.</title>
        <authorList>
            <person name="Ma L."/>
            <person name="Li H."/>
        </authorList>
    </citation>
    <scope>NUCLEOTIDE SEQUENCE [LARGE SCALE GENOMIC DNA]</scope>
    <source>
        <strain evidence="10">Lab_2022b</strain>
    </source>
</reference>